<protein>
    <submittedName>
        <fullName evidence="1">Uncharacterized protein</fullName>
    </submittedName>
</protein>
<evidence type="ECO:0000313" key="2">
    <source>
        <dbReference type="Proteomes" id="UP001208689"/>
    </source>
</evidence>
<name>A0ABY6HKR4_9ARCH</name>
<accession>A0ABY6HKR4</accession>
<evidence type="ECO:0000313" key="1">
    <source>
        <dbReference type="EMBL" id="UYP44001.1"/>
    </source>
</evidence>
<dbReference type="EMBL" id="CP104013">
    <property type="protein sequence ID" value="UYP44001.1"/>
    <property type="molecule type" value="Genomic_DNA"/>
</dbReference>
<keyword evidence="2" id="KW-1185">Reference proteome</keyword>
<reference evidence="1" key="1">
    <citation type="submission" date="2022-09" db="EMBL/GenBank/DDBJ databases">
        <title>Actin cytoskeleton and complex cell architecture in an #Asgard archaeon.</title>
        <authorList>
            <person name="Ponce Toledo R.I."/>
            <person name="Schleper C."/>
            <person name="Rodrigues Oliveira T."/>
            <person name="Wollweber F."/>
            <person name="Xu J."/>
            <person name="Rittmann S."/>
            <person name="Klingl A."/>
            <person name="Pilhofer M."/>
        </authorList>
    </citation>
    <scope>NUCLEOTIDE SEQUENCE</scope>
    <source>
        <strain evidence="1">B-35</strain>
    </source>
</reference>
<dbReference type="Proteomes" id="UP001208689">
    <property type="component" value="Chromosome"/>
</dbReference>
<organism evidence="1 2">
    <name type="scientific">Candidatus Lokiarchaeum ossiferum</name>
    <dbReference type="NCBI Taxonomy" id="2951803"/>
    <lineage>
        <taxon>Archaea</taxon>
        <taxon>Promethearchaeati</taxon>
        <taxon>Promethearchaeota</taxon>
        <taxon>Promethearchaeia</taxon>
        <taxon>Promethearchaeales</taxon>
        <taxon>Promethearchaeaceae</taxon>
        <taxon>Candidatus Lokiarchaeum</taxon>
    </lineage>
</organism>
<proteinExistence type="predicted"/>
<gene>
    <name evidence="1" type="ORF">NEF87_000286</name>
</gene>
<sequence length="82" mass="9347">MDPLVIVKGIWSLHCINFVNRSALFVFILKAKSSSEISGWFNIILLNNDNSGFDSNFVESLFDLSCFSLCAWSWLNELKLKV</sequence>